<protein>
    <submittedName>
        <fullName evidence="1">Uncharacterized protein</fullName>
    </submittedName>
</protein>
<evidence type="ECO:0000313" key="2">
    <source>
        <dbReference type="Proteomes" id="UP000646548"/>
    </source>
</evidence>
<name>A0A834L0U7_ORYME</name>
<proteinExistence type="predicted"/>
<sequence length="119" mass="12875">MTKRKTSTGPSMTSQVWAFTTSSGRGKKMILFASPVVSVRAAVSVIFFHCKNISVQTEIKMEQKSSISTDVSSGSKLLMSISNAVQLSSPSMLPLGQSRRVSQDGHVETLVVEMTRHGL</sequence>
<accession>A0A834L0U7</accession>
<comment type="caution">
    <text evidence="1">The sequence shown here is derived from an EMBL/GenBank/DDBJ whole genome shotgun (WGS) entry which is preliminary data.</text>
</comment>
<gene>
    <name evidence="1" type="ORF">FQA47_023502</name>
</gene>
<dbReference type="EMBL" id="WKFB01000044">
    <property type="protein sequence ID" value="KAF6737770.1"/>
    <property type="molecule type" value="Genomic_DNA"/>
</dbReference>
<organism evidence="1 2">
    <name type="scientific">Oryzias melastigma</name>
    <name type="common">Marine medaka</name>
    <dbReference type="NCBI Taxonomy" id="30732"/>
    <lineage>
        <taxon>Eukaryota</taxon>
        <taxon>Metazoa</taxon>
        <taxon>Chordata</taxon>
        <taxon>Craniata</taxon>
        <taxon>Vertebrata</taxon>
        <taxon>Euteleostomi</taxon>
        <taxon>Actinopterygii</taxon>
        <taxon>Neopterygii</taxon>
        <taxon>Teleostei</taxon>
        <taxon>Neoteleostei</taxon>
        <taxon>Acanthomorphata</taxon>
        <taxon>Ovalentaria</taxon>
        <taxon>Atherinomorphae</taxon>
        <taxon>Beloniformes</taxon>
        <taxon>Adrianichthyidae</taxon>
        <taxon>Oryziinae</taxon>
        <taxon>Oryzias</taxon>
    </lineage>
</organism>
<dbReference type="AlphaFoldDB" id="A0A834L0U7"/>
<evidence type="ECO:0000313" key="1">
    <source>
        <dbReference type="EMBL" id="KAF6737770.1"/>
    </source>
</evidence>
<reference evidence="1" key="1">
    <citation type="journal article" name="BMC Genomics">
        <title>Long-read sequencing and de novo genome assembly of marine medaka (Oryzias melastigma).</title>
        <authorList>
            <person name="Liang P."/>
            <person name="Saqib H.S.A."/>
            <person name="Ni X."/>
            <person name="Shen Y."/>
        </authorList>
    </citation>
    <scope>NUCLEOTIDE SEQUENCE</scope>
    <source>
        <strain evidence="1">Bigg-433</strain>
    </source>
</reference>
<dbReference type="Proteomes" id="UP000646548">
    <property type="component" value="Unassembled WGS sequence"/>
</dbReference>